<sequence length="63" mass="7138">MSAMLIQVNLGIKNQNKFIKFSSLVENFQRRIDYITGCCGSTEETLKFLQLLTGQGTLTIYSM</sequence>
<organism evidence="1 2">
    <name type="scientific">Funneliformis mosseae</name>
    <name type="common">Endomycorrhizal fungus</name>
    <name type="synonym">Glomus mosseae</name>
    <dbReference type="NCBI Taxonomy" id="27381"/>
    <lineage>
        <taxon>Eukaryota</taxon>
        <taxon>Fungi</taxon>
        <taxon>Fungi incertae sedis</taxon>
        <taxon>Mucoromycota</taxon>
        <taxon>Glomeromycotina</taxon>
        <taxon>Glomeromycetes</taxon>
        <taxon>Glomerales</taxon>
        <taxon>Glomeraceae</taxon>
        <taxon>Funneliformis</taxon>
    </lineage>
</organism>
<proteinExistence type="predicted"/>
<evidence type="ECO:0000313" key="2">
    <source>
        <dbReference type="Proteomes" id="UP000789375"/>
    </source>
</evidence>
<keyword evidence="2" id="KW-1185">Reference proteome</keyword>
<dbReference type="Proteomes" id="UP000789375">
    <property type="component" value="Unassembled WGS sequence"/>
</dbReference>
<accession>A0A9N9DLL9</accession>
<dbReference type="AlphaFoldDB" id="A0A9N9DLL9"/>
<protein>
    <submittedName>
        <fullName evidence="1">16308_t:CDS:1</fullName>
    </submittedName>
</protein>
<name>A0A9N9DLL9_FUNMO</name>
<reference evidence="1" key="1">
    <citation type="submission" date="2021-06" db="EMBL/GenBank/DDBJ databases">
        <authorList>
            <person name="Kallberg Y."/>
            <person name="Tangrot J."/>
            <person name="Rosling A."/>
        </authorList>
    </citation>
    <scope>NUCLEOTIDE SEQUENCE</scope>
    <source>
        <strain evidence="1">87-6 pot B 2015</strain>
    </source>
</reference>
<gene>
    <name evidence="1" type="ORF">FMOSSE_LOCUS11113</name>
</gene>
<dbReference type="EMBL" id="CAJVPP010004101">
    <property type="protein sequence ID" value="CAG8643537.1"/>
    <property type="molecule type" value="Genomic_DNA"/>
</dbReference>
<evidence type="ECO:0000313" key="1">
    <source>
        <dbReference type="EMBL" id="CAG8643537.1"/>
    </source>
</evidence>
<comment type="caution">
    <text evidence="1">The sequence shown here is derived from an EMBL/GenBank/DDBJ whole genome shotgun (WGS) entry which is preliminary data.</text>
</comment>